<keyword evidence="2" id="KW-1185">Reference proteome</keyword>
<reference evidence="1 2" key="1">
    <citation type="submission" date="2023-10" db="EMBL/GenBank/DDBJ databases">
        <title>Virgibacillus halophilus 5B73C genome.</title>
        <authorList>
            <person name="Miliotis G."/>
            <person name="Sengupta P."/>
            <person name="Hameed A."/>
            <person name="Chuvochina M."/>
            <person name="Mcdonagh F."/>
            <person name="Simpson A.C."/>
            <person name="Singh N.K."/>
            <person name="Rekha P.D."/>
            <person name="Raman K."/>
            <person name="Hugenholtz P."/>
            <person name="Venkateswaran K."/>
        </authorList>
    </citation>
    <scope>NUCLEOTIDE SEQUENCE [LARGE SCALE GENOMIC DNA]</scope>
    <source>
        <strain evidence="1 2">5B73C</strain>
    </source>
</reference>
<sequence>MDKAMEQSNIKKGTDTRCFTSRRIRISFEPDLDERGFAIHHGGLKNHREHRTMDHNRVYAG</sequence>
<proteinExistence type="predicted"/>
<evidence type="ECO:0000313" key="1">
    <source>
        <dbReference type="EMBL" id="MDY0395169.1"/>
    </source>
</evidence>
<gene>
    <name evidence="1" type="ORF">RWE15_13015</name>
</gene>
<dbReference type="Proteomes" id="UP001281447">
    <property type="component" value="Unassembled WGS sequence"/>
</dbReference>
<organism evidence="1 2">
    <name type="scientific">Tigheibacillus halophilus</name>
    <dbReference type="NCBI Taxonomy" id="361280"/>
    <lineage>
        <taxon>Bacteria</taxon>
        <taxon>Bacillati</taxon>
        <taxon>Bacillota</taxon>
        <taxon>Bacilli</taxon>
        <taxon>Bacillales</taxon>
        <taxon>Bacillaceae</taxon>
        <taxon>Tigheibacillus</taxon>
    </lineage>
</organism>
<name>A0ABU5C9D8_9BACI</name>
<protein>
    <submittedName>
        <fullName evidence="1">Uncharacterized protein</fullName>
    </submittedName>
</protein>
<dbReference type="EMBL" id="JAWDIP010000003">
    <property type="protein sequence ID" value="MDY0395169.1"/>
    <property type="molecule type" value="Genomic_DNA"/>
</dbReference>
<comment type="caution">
    <text evidence="1">The sequence shown here is derived from an EMBL/GenBank/DDBJ whole genome shotgun (WGS) entry which is preliminary data.</text>
</comment>
<accession>A0ABU5C9D8</accession>
<evidence type="ECO:0000313" key="2">
    <source>
        <dbReference type="Proteomes" id="UP001281447"/>
    </source>
</evidence>